<comment type="caution">
    <text evidence="1">The sequence shown here is derived from an EMBL/GenBank/DDBJ whole genome shotgun (WGS) entry which is preliminary data.</text>
</comment>
<proteinExistence type="predicted"/>
<protein>
    <submittedName>
        <fullName evidence="1">610_t:CDS:1</fullName>
    </submittedName>
</protein>
<dbReference type="Proteomes" id="UP001153678">
    <property type="component" value="Unassembled WGS sequence"/>
</dbReference>
<name>A0A9W4T862_9GLOM</name>
<sequence>HSFAFLLYARGDLLYQCVASVPQWVMVNVDSYFINEINKDQHFDPAFEVVHHYITNPPVNGGKYTWEALLKNDTTKVTAKSENTSSQGDANLPWELYAATVTVKKSGRFSTISYIIRLNTNGGVAPPKGECGVQYTDKSTKSSTYEAEYWFYEGPLPGSEKKNEPKQPASDGYSIKSLHNQTPLSIGPGQLGWIAIVGFVSV</sequence>
<dbReference type="OrthoDB" id="1859733at2759"/>
<dbReference type="PANTHER" id="PTHR35567:SF1">
    <property type="entry name" value="CONSERVED FUNGAL PROTEIN (AFU_ORTHOLOGUE AFUA_1G14230)"/>
    <property type="match status" value="1"/>
</dbReference>
<evidence type="ECO:0000313" key="2">
    <source>
        <dbReference type="Proteomes" id="UP001153678"/>
    </source>
</evidence>
<dbReference type="AlphaFoldDB" id="A0A9W4T862"/>
<feature type="non-terminal residue" evidence="1">
    <location>
        <position position="1"/>
    </location>
</feature>
<dbReference type="Pfam" id="PF11937">
    <property type="entry name" value="DUF3455"/>
    <property type="match status" value="1"/>
</dbReference>
<keyword evidence="2" id="KW-1185">Reference proteome</keyword>
<evidence type="ECO:0000313" key="1">
    <source>
        <dbReference type="EMBL" id="CAI2195626.1"/>
    </source>
</evidence>
<gene>
    <name evidence="1" type="ORF">FWILDA_LOCUS17172</name>
</gene>
<feature type="non-terminal residue" evidence="1">
    <location>
        <position position="202"/>
    </location>
</feature>
<dbReference type="InterPro" id="IPR021851">
    <property type="entry name" value="DUF3455"/>
</dbReference>
<organism evidence="1 2">
    <name type="scientific">Funneliformis geosporum</name>
    <dbReference type="NCBI Taxonomy" id="1117311"/>
    <lineage>
        <taxon>Eukaryota</taxon>
        <taxon>Fungi</taxon>
        <taxon>Fungi incertae sedis</taxon>
        <taxon>Mucoromycota</taxon>
        <taxon>Glomeromycotina</taxon>
        <taxon>Glomeromycetes</taxon>
        <taxon>Glomerales</taxon>
        <taxon>Glomeraceae</taxon>
        <taxon>Funneliformis</taxon>
    </lineage>
</organism>
<dbReference type="PANTHER" id="PTHR35567">
    <property type="entry name" value="MALATE DEHYDROGENASE (AFU_ORTHOLOGUE AFUA_2G13800)"/>
    <property type="match status" value="1"/>
</dbReference>
<reference evidence="1" key="1">
    <citation type="submission" date="2022-08" db="EMBL/GenBank/DDBJ databases">
        <authorList>
            <person name="Kallberg Y."/>
            <person name="Tangrot J."/>
            <person name="Rosling A."/>
        </authorList>
    </citation>
    <scope>NUCLEOTIDE SEQUENCE</scope>
    <source>
        <strain evidence="1">Wild A</strain>
    </source>
</reference>
<dbReference type="EMBL" id="CAMKVN010012731">
    <property type="protein sequence ID" value="CAI2195626.1"/>
    <property type="molecule type" value="Genomic_DNA"/>
</dbReference>
<accession>A0A9W4T862</accession>